<evidence type="ECO:0000259" key="1">
    <source>
        <dbReference type="Pfam" id="PF07561"/>
    </source>
</evidence>
<organism evidence="2 3">
    <name type="scientific">Pontibacillus salipaludis</name>
    <dbReference type="NCBI Taxonomy" id="1697394"/>
    <lineage>
        <taxon>Bacteria</taxon>
        <taxon>Bacillati</taxon>
        <taxon>Bacillota</taxon>
        <taxon>Bacilli</taxon>
        <taxon>Bacillales</taxon>
        <taxon>Bacillaceae</taxon>
        <taxon>Pontibacillus</taxon>
    </lineage>
</organism>
<dbReference type="InterPro" id="IPR011437">
    <property type="entry name" value="DUF1540"/>
</dbReference>
<proteinExistence type="predicted"/>
<reference evidence="3" key="1">
    <citation type="journal article" date="2019" name="Int. J. Syst. Evol. Microbiol.">
        <title>The Global Catalogue of Microorganisms (GCM) 10K type strain sequencing project: providing services to taxonomists for standard genome sequencing and annotation.</title>
        <authorList>
            <consortium name="The Broad Institute Genomics Platform"/>
            <consortium name="The Broad Institute Genome Sequencing Center for Infectious Disease"/>
            <person name="Wu L."/>
            <person name="Ma J."/>
        </authorList>
    </citation>
    <scope>NUCLEOTIDE SEQUENCE [LARGE SCALE GENOMIC DNA]</scope>
    <source>
        <strain evidence="3">CGMCC 1.15353</strain>
    </source>
</reference>
<accession>A0ABQ1QDN4</accession>
<evidence type="ECO:0000313" key="2">
    <source>
        <dbReference type="EMBL" id="GGD23150.1"/>
    </source>
</evidence>
<comment type="caution">
    <text evidence="2">The sequence shown here is derived from an EMBL/GenBank/DDBJ whole genome shotgun (WGS) entry which is preliminary data.</text>
</comment>
<evidence type="ECO:0000313" key="3">
    <source>
        <dbReference type="Proteomes" id="UP000642571"/>
    </source>
</evidence>
<dbReference type="Proteomes" id="UP000642571">
    <property type="component" value="Unassembled WGS sequence"/>
</dbReference>
<protein>
    <recommendedName>
        <fullName evidence="1">DUF1540 domain-containing protein</fullName>
    </recommendedName>
</protein>
<sequence>MALDVLCEVKNCVHNEGGEKCGATSIFIISETGKTASSQQETDCKTFEPIEA</sequence>
<name>A0ABQ1QDN4_9BACI</name>
<gene>
    <name evidence="2" type="ORF">GCM10011389_33600</name>
</gene>
<keyword evidence="3" id="KW-1185">Reference proteome</keyword>
<feature type="domain" description="DUF1540" evidence="1">
    <location>
        <begin position="5"/>
        <end position="47"/>
    </location>
</feature>
<dbReference type="EMBL" id="BMIN01000018">
    <property type="protein sequence ID" value="GGD23150.1"/>
    <property type="molecule type" value="Genomic_DNA"/>
</dbReference>
<dbReference type="RefSeq" id="WP_084599722.1">
    <property type="nucleotide sequence ID" value="NZ_BMIN01000018.1"/>
</dbReference>
<dbReference type="Pfam" id="PF07561">
    <property type="entry name" value="DUF1540"/>
    <property type="match status" value="1"/>
</dbReference>